<gene>
    <name evidence="1" type="ORF">L2749_16375</name>
</gene>
<comment type="caution">
    <text evidence="1">The sequence shown here is derived from an EMBL/GenBank/DDBJ whole genome shotgun (WGS) entry which is preliminary data.</text>
</comment>
<accession>A0A9X2CEW4</accession>
<dbReference type="SUPFAM" id="SSF51126">
    <property type="entry name" value="Pectin lyase-like"/>
    <property type="match status" value="2"/>
</dbReference>
<dbReference type="InterPro" id="IPR011050">
    <property type="entry name" value="Pectin_lyase_fold/virulence"/>
</dbReference>
<organism evidence="1 2">
    <name type="scientific">Shewanella algicola</name>
    <dbReference type="NCBI Taxonomy" id="640633"/>
    <lineage>
        <taxon>Bacteria</taxon>
        <taxon>Pseudomonadati</taxon>
        <taxon>Pseudomonadota</taxon>
        <taxon>Gammaproteobacteria</taxon>
        <taxon>Alteromonadales</taxon>
        <taxon>Shewanellaceae</taxon>
        <taxon>Shewanella</taxon>
    </lineage>
</organism>
<dbReference type="EMBL" id="JAKILJ010000042">
    <property type="protein sequence ID" value="MCL1106811.1"/>
    <property type="molecule type" value="Genomic_DNA"/>
</dbReference>
<dbReference type="AlphaFoldDB" id="A0A9X2CEW4"/>
<keyword evidence="2" id="KW-1185">Reference proteome</keyword>
<dbReference type="Proteomes" id="UP001139408">
    <property type="component" value="Unassembled WGS sequence"/>
</dbReference>
<keyword evidence="1" id="KW-0456">Lyase</keyword>
<proteinExistence type="predicted"/>
<dbReference type="CDD" id="cd14251">
    <property type="entry name" value="PL-6"/>
    <property type="match status" value="1"/>
</dbReference>
<dbReference type="RefSeq" id="WP_188926151.1">
    <property type="nucleotide sequence ID" value="NZ_BMQI01000040.1"/>
</dbReference>
<sequence>MKPFNNKTPLYYGLLTQWLLLLLFIPLSLSVNAQEHLVASQAQYQQALKHLQPGDKIILKNGIWQDFEIDFIAKGSAEAPIELTAQTKGKVILSGQSNLTLAGEYLTVSGLVFKHGFTPSNEVISFKKTDTQVANHSRVTEVVIDNYNNPDRQVSDNWIGLYGRHNRLDHNHFTAKRNAGVTLAIRLEGKHNQQNQHRIDHNYFGPRPILGSNGGETIRIGTSHHSLSDSLTVVENNFFDRCDGEVEIISVKSGKNRIQNNLFYQSRGTLTLRHGNGNIIDSNVFLGNGIDHTGGIRIINRDQIVTNNYLEGLTGTRFGSGLTIMNGVPNSPLNRYHQVVNANINHNSFINLEHIELAAGSDSERSAPPQDSTLTQNLFINSTAPFSVHDDINGLTFTDNLSNINLNKINPIIAKGLNSRQVPLARAANGLLYPSDTALTHYGATLELTPTLKQHTGVSWYPKSELSVAFQSGNIITVSSEEGELDIAVQSAQPGDTLLLKNGHYNVSNILAITKPLTFKALNKHQAIISFKRPSLFEIQNNGNLQLDGLRITGINSPNASGNSVVRTRSTGMLTNYRFEMFNSIVEQLNTHHQFHFFDSGNRAFADEINISHNLFSHISGDLFRLDKETDDKGIYNTEYLTLSHNQFEHIQGSVASVYRGGKDESTFGPHVSIKHNQFNDVAMGKNNLSGALITLHGVQVSQIDHNSFSDSAAIVVEHTVGEPKTNITNNKLINSALPQVSELVTTGKHTANINNNEVQTR</sequence>
<dbReference type="Pfam" id="PF14592">
    <property type="entry name" value="Chondroitinas_B"/>
    <property type="match status" value="1"/>
</dbReference>
<reference evidence="1" key="1">
    <citation type="submission" date="2022-01" db="EMBL/GenBank/DDBJ databases">
        <title>Whole genome-based taxonomy of the Shewanellaceae.</title>
        <authorList>
            <person name="Martin-Rodriguez A.J."/>
        </authorList>
    </citation>
    <scope>NUCLEOTIDE SEQUENCE</scope>
    <source>
        <strain evidence="1">DSM 23803</strain>
    </source>
</reference>
<protein>
    <submittedName>
        <fullName evidence="1">Alginate lyase</fullName>
    </submittedName>
</protein>
<dbReference type="GO" id="GO:0016829">
    <property type="term" value="F:lyase activity"/>
    <property type="evidence" value="ECO:0007669"/>
    <property type="project" value="UniProtKB-KW"/>
</dbReference>
<dbReference type="Gene3D" id="2.160.20.10">
    <property type="entry name" value="Single-stranded right-handed beta-helix, Pectin lyase-like"/>
    <property type="match status" value="2"/>
</dbReference>
<dbReference type="InterPro" id="IPR039513">
    <property type="entry name" value="PL-6"/>
</dbReference>
<evidence type="ECO:0000313" key="2">
    <source>
        <dbReference type="Proteomes" id="UP001139408"/>
    </source>
</evidence>
<evidence type="ECO:0000313" key="1">
    <source>
        <dbReference type="EMBL" id="MCL1106811.1"/>
    </source>
</evidence>
<name>A0A9X2CEW4_9GAMM</name>
<dbReference type="InterPro" id="IPR012334">
    <property type="entry name" value="Pectin_lyas_fold"/>
</dbReference>